<evidence type="ECO:0000313" key="2">
    <source>
        <dbReference type="Proteomes" id="UP000727056"/>
    </source>
</evidence>
<dbReference type="Proteomes" id="UP000727056">
    <property type="component" value="Unassembled WGS sequence"/>
</dbReference>
<dbReference type="RefSeq" id="WP_168087500.1">
    <property type="nucleotide sequence ID" value="NZ_BHZH01000034.1"/>
</dbReference>
<reference evidence="1 2" key="1">
    <citation type="submission" date="2020-03" db="EMBL/GenBank/DDBJ databases">
        <title>Draft genome of Streptomyces sp. ventii, isolated from the Axial Seamount in the Pacific Ocean, and resequencing of the two type strains Streptomyces lonarensis strain NCL 716 and Streptomyces bohaiensis strain 11A07.</title>
        <authorList>
            <person name="Loughran R.M."/>
            <person name="Pfannmuller K.M."/>
            <person name="Wasson B.J."/>
            <person name="Deadmond M.C."/>
            <person name="Paddock B.E."/>
            <person name="Koyack M.J."/>
            <person name="Gallegos D.A."/>
            <person name="Mitchell E.A."/>
            <person name="Ushijima B."/>
            <person name="Saw J.H."/>
            <person name="Mcphail K.L."/>
            <person name="Videau P."/>
        </authorList>
    </citation>
    <scope>NUCLEOTIDE SEQUENCE [LARGE SCALE GENOMIC DNA]</scope>
    <source>
        <strain evidence="1 2">11A07</strain>
    </source>
</reference>
<keyword evidence="2" id="KW-1185">Reference proteome</keyword>
<name>A0ABX1CC36_9ACTN</name>
<protein>
    <submittedName>
        <fullName evidence="1">Uncharacterized protein</fullName>
    </submittedName>
</protein>
<accession>A0ABX1CC36</accession>
<evidence type="ECO:0000313" key="1">
    <source>
        <dbReference type="EMBL" id="NJQ14709.1"/>
    </source>
</evidence>
<gene>
    <name evidence="1" type="ORF">HCN52_07075</name>
</gene>
<sequence length="195" mass="21911">MENEEAYAAWNRHKPNTEFAVRQLADLLGATDESAEAIFSAYLFAKKDLARSMQELLRATLPPSRPAFEELRSRVSESLQERFGQQIPAKYLAVPYDSVACQDLFGILRENLGKPVDTAVLRAINTDDVHTERRIRELRELGLRIDSVKNNGVGGYRLSSLKLDHTQLPKFVTKAIKNSSLPEEEKNNLISTPAA</sequence>
<dbReference type="EMBL" id="JAAVJC010000035">
    <property type="protein sequence ID" value="NJQ14709.1"/>
    <property type="molecule type" value="Genomic_DNA"/>
</dbReference>
<comment type="caution">
    <text evidence="1">The sequence shown here is derived from an EMBL/GenBank/DDBJ whole genome shotgun (WGS) entry which is preliminary data.</text>
</comment>
<organism evidence="1 2">
    <name type="scientific">Streptomyces bohaiensis</name>
    <dbReference type="NCBI Taxonomy" id="1431344"/>
    <lineage>
        <taxon>Bacteria</taxon>
        <taxon>Bacillati</taxon>
        <taxon>Actinomycetota</taxon>
        <taxon>Actinomycetes</taxon>
        <taxon>Kitasatosporales</taxon>
        <taxon>Streptomycetaceae</taxon>
        <taxon>Streptomyces</taxon>
    </lineage>
</organism>
<proteinExistence type="predicted"/>